<evidence type="ECO:0000313" key="2">
    <source>
        <dbReference type="Proteomes" id="UP000037267"/>
    </source>
</evidence>
<reference evidence="2" key="1">
    <citation type="submission" date="2015-07" db="EMBL/GenBank/DDBJ databases">
        <title>Draft genome sequence of the purine-degrading Gottschalkia purinilyticum DSM 1384 (formerly Clostridium purinilyticum).</title>
        <authorList>
            <person name="Poehlein A."/>
            <person name="Schiel-Bengelsdorf B."/>
            <person name="Bengelsdorf F.R."/>
            <person name="Daniel R."/>
            <person name="Duerre P."/>
        </authorList>
    </citation>
    <scope>NUCLEOTIDE SEQUENCE [LARGE SCALE GENOMIC DNA]</scope>
    <source>
        <strain evidence="2">DSM 1384</strain>
    </source>
</reference>
<keyword evidence="2" id="KW-1185">Reference proteome</keyword>
<dbReference type="Proteomes" id="UP000037267">
    <property type="component" value="Unassembled WGS sequence"/>
</dbReference>
<evidence type="ECO:0000313" key="1">
    <source>
        <dbReference type="EMBL" id="KNF08384.1"/>
    </source>
</evidence>
<dbReference type="OrthoDB" id="1681497at2"/>
<dbReference type="PATRIC" id="fig|1503.3.peg.2997"/>
<dbReference type="RefSeq" id="WP_050355223.1">
    <property type="nucleotide sequence ID" value="NZ_LGSS01000007.1"/>
</dbReference>
<proteinExistence type="predicted"/>
<comment type="caution">
    <text evidence="1">The sequence shown here is derived from an EMBL/GenBank/DDBJ whole genome shotgun (WGS) entry which is preliminary data.</text>
</comment>
<dbReference type="STRING" id="1503.CLPU_7c00120"/>
<protein>
    <submittedName>
        <fullName evidence="1">Uncharacterized protein</fullName>
    </submittedName>
</protein>
<dbReference type="AlphaFoldDB" id="A0A0L0WA32"/>
<sequence>MNRHIDFNALIQEIGKCCLSEDHCNSCQKDDCLIGYCEQSLLTCFKQQDEFIDGGMDRIPYNDTKIYDEEALINSIIFILNQCKNCQLYHDEDCIINIIRSAMEVALFGDALDYKGSNFMYFADLERTNKEISKKILSVFKPI</sequence>
<dbReference type="EMBL" id="LGSS01000007">
    <property type="protein sequence ID" value="KNF08384.1"/>
    <property type="molecule type" value="Genomic_DNA"/>
</dbReference>
<gene>
    <name evidence="1" type="ORF">CLPU_7c00120</name>
</gene>
<name>A0A0L0WA32_GOTPU</name>
<accession>A0A0L0WA32</accession>
<organism evidence="1 2">
    <name type="scientific">Gottschalkia purinilytica</name>
    <name type="common">Clostridium purinilyticum</name>
    <dbReference type="NCBI Taxonomy" id="1503"/>
    <lineage>
        <taxon>Bacteria</taxon>
        <taxon>Bacillati</taxon>
        <taxon>Bacillota</taxon>
        <taxon>Tissierellia</taxon>
        <taxon>Tissierellales</taxon>
        <taxon>Gottschalkiaceae</taxon>
        <taxon>Gottschalkia</taxon>
    </lineage>
</organism>